<name>A0A172TNK8_9BACL</name>
<accession>A0A172TNK8</accession>
<evidence type="ECO:0000313" key="2">
    <source>
        <dbReference type="EMBL" id="ANE48333.1"/>
    </source>
</evidence>
<feature type="transmembrane region" description="Helical" evidence="1">
    <location>
        <begin position="167"/>
        <end position="190"/>
    </location>
</feature>
<feature type="transmembrane region" description="Helical" evidence="1">
    <location>
        <begin position="196"/>
        <end position="215"/>
    </location>
</feature>
<dbReference type="STRING" id="1178515.SY83_20910"/>
<keyword evidence="1" id="KW-0472">Membrane</keyword>
<proteinExistence type="predicted"/>
<dbReference type="KEGG" id="pswu:SY83_20910"/>
<evidence type="ECO:0000313" key="3">
    <source>
        <dbReference type="Proteomes" id="UP000076927"/>
    </source>
</evidence>
<protein>
    <submittedName>
        <fullName evidence="2">Uncharacterized protein</fullName>
    </submittedName>
</protein>
<feature type="transmembrane region" description="Helical" evidence="1">
    <location>
        <begin position="60"/>
        <end position="80"/>
    </location>
</feature>
<gene>
    <name evidence="2" type="ORF">SY83_20910</name>
</gene>
<sequence>MLNVGLVILKVVFSSLEFFSGLILSLTLFRFPVKNNYWKIGLMGAILGLLGFYLREIANLPDYAVFSNAIFTIVLITIFFRLNFVYSLLIAIIGIVAATLIEIVIVFTGVYLKLTTVELISTNNIHSAILFLLSGLVMLFISFVLQKRKIGFLFKSSTFTWNKAIKGYNFIVSAVLLVSILVVNFITYSIRINNVHFSLLIILALSLLIGLYVSYKRNKQLLTKSFERQNINEHY</sequence>
<keyword evidence="1" id="KW-1133">Transmembrane helix</keyword>
<organism evidence="2 3">
    <name type="scientific">Paenibacillus swuensis</name>
    <dbReference type="NCBI Taxonomy" id="1178515"/>
    <lineage>
        <taxon>Bacteria</taxon>
        <taxon>Bacillati</taxon>
        <taxon>Bacillota</taxon>
        <taxon>Bacilli</taxon>
        <taxon>Bacillales</taxon>
        <taxon>Paenibacillaceae</taxon>
        <taxon>Paenibacillus</taxon>
    </lineage>
</organism>
<feature type="transmembrane region" description="Helical" evidence="1">
    <location>
        <begin position="124"/>
        <end position="146"/>
    </location>
</feature>
<dbReference type="Proteomes" id="UP000076927">
    <property type="component" value="Chromosome"/>
</dbReference>
<dbReference type="PATRIC" id="fig|1178515.4.peg.4235"/>
<evidence type="ECO:0000256" key="1">
    <source>
        <dbReference type="SAM" id="Phobius"/>
    </source>
</evidence>
<feature type="transmembrane region" description="Helical" evidence="1">
    <location>
        <begin position="6"/>
        <end position="29"/>
    </location>
</feature>
<keyword evidence="1" id="KW-0812">Transmembrane</keyword>
<feature type="transmembrane region" description="Helical" evidence="1">
    <location>
        <begin position="87"/>
        <end position="112"/>
    </location>
</feature>
<reference evidence="2 3" key="1">
    <citation type="submission" date="2015-01" db="EMBL/GenBank/DDBJ databases">
        <title>Paenibacillus swuensis/DY6/whole genome sequencing.</title>
        <authorList>
            <person name="Kim M.K."/>
            <person name="Srinivasan S."/>
            <person name="Lee J.-J."/>
        </authorList>
    </citation>
    <scope>NUCLEOTIDE SEQUENCE [LARGE SCALE GENOMIC DNA]</scope>
    <source>
        <strain evidence="2 3">DY6</strain>
    </source>
</reference>
<dbReference type="EMBL" id="CP011388">
    <property type="protein sequence ID" value="ANE48333.1"/>
    <property type="molecule type" value="Genomic_DNA"/>
</dbReference>
<dbReference type="AlphaFoldDB" id="A0A172TNK8"/>
<dbReference type="OrthoDB" id="2609172at2"/>
<feature type="transmembrane region" description="Helical" evidence="1">
    <location>
        <begin position="36"/>
        <end position="54"/>
    </location>
</feature>
<keyword evidence="3" id="KW-1185">Reference proteome</keyword>
<dbReference type="RefSeq" id="WP_068610053.1">
    <property type="nucleotide sequence ID" value="NZ_CP011388.1"/>
</dbReference>